<feature type="compositionally biased region" description="Polar residues" evidence="2">
    <location>
        <begin position="275"/>
        <end position="299"/>
    </location>
</feature>
<dbReference type="InterPro" id="IPR000584">
    <property type="entry name" value="VDCC_L_bsu"/>
</dbReference>
<dbReference type="Proteomes" id="UP000663879">
    <property type="component" value="Unassembled WGS sequence"/>
</dbReference>
<dbReference type="InterPro" id="IPR036028">
    <property type="entry name" value="SH3-like_dom_sf"/>
</dbReference>
<keyword evidence="1" id="KW-0597">Phosphoprotein</keyword>
<feature type="region of interest" description="Disordered" evidence="2">
    <location>
        <begin position="17"/>
        <end position="84"/>
    </location>
</feature>
<feature type="region of interest" description="Disordered" evidence="2">
    <location>
        <begin position="96"/>
        <end position="137"/>
    </location>
</feature>
<sequence length="739" mass="82225">MSNPYSSSIQDNYFTTFNQNTTATPNNLPNSKFNNKNTQLLNTGKSLINPNLKRTDHSDSSNSFFRQGSNDSNYSGPSSGGDFSFEEAERNKISKLNTIGSGSSTGNLGATATANRNRNDNKQQQQQRNQDAKHELEQCRTKPVLFAVRTNVAYEPSKEHNAPVPLEMIVSFEVKDYLHIKHKFNNDWWIGRLVKEGCECGFIPSPDKLEAIKIQNTFKNAKLGKNNAVQQLQQSDNANSNNKNTRAPSMSSLENDHLNATGAANGDANEDSESLNKTNTSGQENNTGGNGSQTPSTSAKQKKTFFNKKVGNIPVYEVVPSMRPVVIVGPSLKGFEVTDMMQKAIFDFLKQRFENRIIITRVTADLSQAKRSMLSTPGTTKRALSSQNKNNTNNASNSGANPSPATPNTSNAAEVQHEIERIFELAKYLQLIVLDCDCINHPTQLLKTSLAPIIVYLKINSIKVLQRLIKTRNKSQKNSSMMKQQLSHAEKLSQTDVNYFDVILDENRLEDACDHLAEFLESYWRATNPPMPSMSRSSSTSSSDGHNHKAPMIKVTSPNVPVAPAAAKILGISADPNYQRPAPPNLQSRQQYNTNRLYDHYSVYTGPPNTATISPATSQYVDPVTGIYLGPPAPPKPQVNQVIGYNPGLMNQRINQPAPYRDPEYSEVEFNRGLRPAQTQQQQQQQQYQIQNDPFSRVNSQYNHLPNNLHGKMQLQSQLGSVGFDSQYQATSSNQNRRM</sequence>
<protein>
    <recommendedName>
        <fullName evidence="3">Guanylate kinase/L-type calcium channel beta subunit domain-containing protein</fullName>
    </recommendedName>
</protein>
<feature type="region of interest" description="Disordered" evidence="2">
    <location>
        <begin position="371"/>
        <end position="413"/>
    </location>
</feature>
<dbReference type="Pfam" id="PF00625">
    <property type="entry name" value="Guanylate_kin"/>
    <property type="match status" value="2"/>
</dbReference>
<dbReference type="GO" id="GO:0005891">
    <property type="term" value="C:voltage-gated calcium channel complex"/>
    <property type="evidence" value="ECO:0007669"/>
    <property type="project" value="InterPro"/>
</dbReference>
<feature type="compositionally biased region" description="Polar residues" evidence="2">
    <location>
        <begin position="38"/>
        <end position="49"/>
    </location>
</feature>
<name>A0A813QSW9_9BILA</name>
<feature type="compositionally biased region" description="Polar residues" evidence="2">
    <location>
        <begin position="233"/>
        <end position="253"/>
    </location>
</feature>
<evidence type="ECO:0000259" key="3">
    <source>
        <dbReference type="SMART" id="SM00072"/>
    </source>
</evidence>
<dbReference type="Gene3D" id="3.40.50.300">
    <property type="entry name" value="P-loop containing nucleotide triphosphate hydrolases"/>
    <property type="match status" value="1"/>
</dbReference>
<dbReference type="InterPro" id="IPR027417">
    <property type="entry name" value="P-loop_NTPase"/>
</dbReference>
<dbReference type="EMBL" id="CAJNOC010000519">
    <property type="protein sequence ID" value="CAF0771568.1"/>
    <property type="molecule type" value="Genomic_DNA"/>
</dbReference>
<evidence type="ECO:0000313" key="5">
    <source>
        <dbReference type="Proteomes" id="UP000663879"/>
    </source>
</evidence>
<evidence type="ECO:0000256" key="2">
    <source>
        <dbReference type="SAM" id="MobiDB-lite"/>
    </source>
</evidence>
<dbReference type="SUPFAM" id="SSF52540">
    <property type="entry name" value="P-loop containing nucleoside triphosphate hydrolases"/>
    <property type="match status" value="1"/>
</dbReference>
<proteinExistence type="predicted"/>
<keyword evidence="5" id="KW-1185">Reference proteome</keyword>
<dbReference type="SUPFAM" id="SSF50044">
    <property type="entry name" value="SH3-domain"/>
    <property type="match status" value="1"/>
</dbReference>
<comment type="caution">
    <text evidence="4">The sequence shown here is derived from an EMBL/GenBank/DDBJ whole genome shotgun (WGS) entry which is preliminary data.</text>
</comment>
<feature type="compositionally biased region" description="Low complexity" evidence="2">
    <location>
        <begin position="385"/>
        <end position="408"/>
    </location>
</feature>
<evidence type="ECO:0000313" key="4">
    <source>
        <dbReference type="EMBL" id="CAF0771568.1"/>
    </source>
</evidence>
<accession>A0A813QSW9</accession>
<gene>
    <name evidence="4" type="ORF">OXX778_LOCUS4981</name>
</gene>
<dbReference type="AlphaFoldDB" id="A0A813QSW9"/>
<reference evidence="4" key="1">
    <citation type="submission" date="2021-02" db="EMBL/GenBank/DDBJ databases">
        <authorList>
            <person name="Nowell W R."/>
        </authorList>
    </citation>
    <scope>NUCLEOTIDE SEQUENCE</scope>
    <source>
        <strain evidence="4">Ploen Becks lab</strain>
    </source>
</reference>
<feature type="region of interest" description="Disordered" evidence="2">
    <location>
        <begin position="233"/>
        <end position="301"/>
    </location>
</feature>
<feature type="compositionally biased region" description="Low complexity" evidence="2">
    <location>
        <begin position="100"/>
        <end position="129"/>
    </location>
</feature>
<dbReference type="Gene3D" id="2.30.30.40">
    <property type="entry name" value="SH3 Domains"/>
    <property type="match status" value="1"/>
</dbReference>
<feature type="domain" description="Guanylate kinase/L-type calcium channel beta subunit" evidence="3">
    <location>
        <begin position="321"/>
        <end position="524"/>
    </location>
</feature>
<dbReference type="CDD" id="cd11863">
    <property type="entry name" value="SH3_CACNB"/>
    <property type="match status" value="1"/>
</dbReference>
<feature type="compositionally biased region" description="Polar residues" evidence="2">
    <location>
        <begin position="371"/>
        <end position="384"/>
    </location>
</feature>
<dbReference type="SMART" id="SM00072">
    <property type="entry name" value="GuKc"/>
    <property type="match status" value="1"/>
</dbReference>
<dbReference type="OrthoDB" id="5962384at2759"/>
<dbReference type="PANTHER" id="PTHR11824">
    <property type="entry name" value="VOLTAGE-DEPENDENT CALCIUM CHANNEL BETA SUBUNIT"/>
    <property type="match status" value="1"/>
</dbReference>
<feature type="compositionally biased region" description="Polar residues" evidence="2">
    <location>
        <begin position="60"/>
        <end position="77"/>
    </location>
</feature>
<dbReference type="PRINTS" id="PR01626">
    <property type="entry name" value="LCACHANNELB"/>
</dbReference>
<feature type="region of interest" description="Disordered" evidence="2">
    <location>
        <begin position="530"/>
        <end position="553"/>
    </location>
</feature>
<dbReference type="InterPro" id="IPR008145">
    <property type="entry name" value="GK/Ca_channel_bsu"/>
</dbReference>
<feature type="compositionally biased region" description="Low complexity" evidence="2">
    <location>
        <begin position="25"/>
        <end position="37"/>
    </location>
</feature>
<dbReference type="GO" id="GO:0005245">
    <property type="term" value="F:voltage-gated calcium channel activity"/>
    <property type="evidence" value="ECO:0007669"/>
    <property type="project" value="InterPro"/>
</dbReference>
<feature type="compositionally biased region" description="Low complexity" evidence="2">
    <location>
        <begin position="533"/>
        <end position="543"/>
    </location>
</feature>
<evidence type="ECO:0000256" key="1">
    <source>
        <dbReference type="ARBA" id="ARBA00022553"/>
    </source>
</evidence>
<organism evidence="4 5">
    <name type="scientific">Brachionus calyciflorus</name>
    <dbReference type="NCBI Taxonomy" id="104777"/>
    <lineage>
        <taxon>Eukaryota</taxon>
        <taxon>Metazoa</taxon>
        <taxon>Spiralia</taxon>
        <taxon>Gnathifera</taxon>
        <taxon>Rotifera</taxon>
        <taxon>Eurotatoria</taxon>
        <taxon>Monogononta</taxon>
        <taxon>Pseudotrocha</taxon>
        <taxon>Ploima</taxon>
        <taxon>Brachionidae</taxon>
        <taxon>Brachionus</taxon>
    </lineage>
</organism>